<sequence length="191" mass="22753">MPAKRFCEYCAQEQPYRSKHCKECERCVRKYDHHCFWVGGCVGELNHRKFWGFLFFQTWHFFMCFSIALSGYDAKTTVSTNIDDQNHVGSVWLSFLTMIVVFIFFTGMLLVYHTYLLLSGQTTWEHSRRDVITYLRIYPTGVMPFYEGIIGNLKRVFLHEGKCVDWELRQPYEIREAQGFNLCENEYYSCC</sequence>
<name>A0A8J8NLI0_HALGN</name>
<comment type="catalytic activity">
    <reaction evidence="10">
        <text>L-cysteinyl-[protein] + hexadecanoyl-CoA = S-hexadecanoyl-L-cysteinyl-[protein] + CoA</text>
        <dbReference type="Rhea" id="RHEA:36683"/>
        <dbReference type="Rhea" id="RHEA-COMP:10131"/>
        <dbReference type="Rhea" id="RHEA-COMP:11032"/>
        <dbReference type="ChEBI" id="CHEBI:29950"/>
        <dbReference type="ChEBI" id="CHEBI:57287"/>
        <dbReference type="ChEBI" id="CHEBI:57379"/>
        <dbReference type="ChEBI" id="CHEBI:74151"/>
        <dbReference type="EC" id="2.3.1.225"/>
    </reaction>
</comment>
<feature type="transmembrane region" description="Helical" evidence="10">
    <location>
        <begin position="50"/>
        <end position="72"/>
    </location>
</feature>
<dbReference type="GO" id="GO:0006612">
    <property type="term" value="P:protein targeting to membrane"/>
    <property type="evidence" value="ECO:0007669"/>
    <property type="project" value="TreeGrafter"/>
</dbReference>
<keyword evidence="13" id="KW-1185">Reference proteome</keyword>
<organism evidence="12 13">
    <name type="scientific">Halteria grandinella</name>
    <dbReference type="NCBI Taxonomy" id="5974"/>
    <lineage>
        <taxon>Eukaryota</taxon>
        <taxon>Sar</taxon>
        <taxon>Alveolata</taxon>
        <taxon>Ciliophora</taxon>
        <taxon>Intramacronucleata</taxon>
        <taxon>Spirotrichea</taxon>
        <taxon>Stichotrichia</taxon>
        <taxon>Sporadotrichida</taxon>
        <taxon>Halteriidae</taxon>
        <taxon>Halteria</taxon>
    </lineage>
</organism>
<evidence type="ECO:0000256" key="2">
    <source>
        <dbReference type="ARBA" id="ARBA00008574"/>
    </source>
</evidence>
<dbReference type="Pfam" id="PF01529">
    <property type="entry name" value="DHHC"/>
    <property type="match status" value="1"/>
</dbReference>
<dbReference type="OrthoDB" id="9909019at2759"/>
<dbReference type="GO" id="GO:0005783">
    <property type="term" value="C:endoplasmic reticulum"/>
    <property type="evidence" value="ECO:0007669"/>
    <property type="project" value="TreeGrafter"/>
</dbReference>
<keyword evidence="4 10" id="KW-0812">Transmembrane</keyword>
<evidence type="ECO:0000256" key="1">
    <source>
        <dbReference type="ARBA" id="ARBA00004127"/>
    </source>
</evidence>
<comment type="similarity">
    <text evidence="2 10">Belongs to the DHHC palmitoyltransferase family.</text>
</comment>
<dbReference type="GO" id="GO:0019706">
    <property type="term" value="F:protein-cysteine S-palmitoyltransferase activity"/>
    <property type="evidence" value="ECO:0007669"/>
    <property type="project" value="UniProtKB-EC"/>
</dbReference>
<gene>
    <name evidence="12" type="ORF">FGO68_gene7041</name>
</gene>
<dbReference type="EMBL" id="RRYP01011952">
    <property type="protein sequence ID" value="TNV77412.1"/>
    <property type="molecule type" value="Genomic_DNA"/>
</dbReference>
<keyword evidence="9 10" id="KW-0012">Acyltransferase</keyword>
<feature type="transmembrane region" description="Helical" evidence="10">
    <location>
        <begin position="92"/>
        <end position="118"/>
    </location>
</feature>
<evidence type="ECO:0000256" key="5">
    <source>
        <dbReference type="ARBA" id="ARBA00022989"/>
    </source>
</evidence>
<comment type="subcellular location">
    <subcellularLocation>
        <location evidence="1">Endomembrane system</location>
        <topology evidence="1">Multi-pass membrane protein</topology>
    </subcellularLocation>
</comment>
<comment type="domain">
    <text evidence="10">The DHHC domain is required for palmitoyltransferase activity.</text>
</comment>
<evidence type="ECO:0000256" key="7">
    <source>
        <dbReference type="ARBA" id="ARBA00023139"/>
    </source>
</evidence>
<evidence type="ECO:0000256" key="3">
    <source>
        <dbReference type="ARBA" id="ARBA00022679"/>
    </source>
</evidence>
<keyword evidence="7" id="KW-0564">Palmitate</keyword>
<dbReference type="AlphaFoldDB" id="A0A8J8NLI0"/>
<dbReference type="PROSITE" id="PS50216">
    <property type="entry name" value="DHHC"/>
    <property type="match status" value="1"/>
</dbReference>
<dbReference type="InterPro" id="IPR001594">
    <property type="entry name" value="Palmitoyltrfase_DHHC"/>
</dbReference>
<evidence type="ECO:0000313" key="12">
    <source>
        <dbReference type="EMBL" id="TNV77412.1"/>
    </source>
</evidence>
<proteinExistence type="inferred from homology"/>
<keyword evidence="8" id="KW-0449">Lipoprotein</keyword>
<dbReference type="PANTHER" id="PTHR22883:SF301">
    <property type="entry name" value="PALMITOYLTRANSFERASE ZDHHC12"/>
    <property type="match status" value="1"/>
</dbReference>
<evidence type="ECO:0000259" key="11">
    <source>
        <dbReference type="Pfam" id="PF01529"/>
    </source>
</evidence>
<evidence type="ECO:0000256" key="10">
    <source>
        <dbReference type="RuleBase" id="RU079119"/>
    </source>
</evidence>
<comment type="caution">
    <text evidence="12">The sequence shown here is derived from an EMBL/GenBank/DDBJ whole genome shotgun (WGS) entry which is preliminary data.</text>
</comment>
<evidence type="ECO:0000313" key="13">
    <source>
        <dbReference type="Proteomes" id="UP000785679"/>
    </source>
</evidence>
<keyword evidence="5 10" id="KW-1133">Transmembrane helix</keyword>
<protein>
    <recommendedName>
        <fullName evidence="10">Palmitoyltransferase</fullName>
        <ecNumber evidence="10">2.3.1.225</ecNumber>
    </recommendedName>
</protein>
<accession>A0A8J8NLI0</accession>
<reference evidence="12" key="1">
    <citation type="submission" date="2019-06" db="EMBL/GenBank/DDBJ databases">
        <authorList>
            <person name="Zheng W."/>
        </authorList>
    </citation>
    <scope>NUCLEOTIDE SEQUENCE</scope>
    <source>
        <strain evidence="12">QDHG01</strain>
    </source>
</reference>
<dbReference type="Proteomes" id="UP000785679">
    <property type="component" value="Unassembled WGS sequence"/>
</dbReference>
<evidence type="ECO:0000256" key="9">
    <source>
        <dbReference type="ARBA" id="ARBA00023315"/>
    </source>
</evidence>
<feature type="domain" description="Palmitoyltransferase DHHC" evidence="11">
    <location>
        <begin position="4"/>
        <end position="127"/>
    </location>
</feature>
<dbReference type="InterPro" id="IPR039859">
    <property type="entry name" value="PFA4/ZDH16/20/ERF2-like"/>
</dbReference>
<dbReference type="PANTHER" id="PTHR22883">
    <property type="entry name" value="ZINC FINGER DHHC DOMAIN CONTAINING PROTEIN"/>
    <property type="match status" value="1"/>
</dbReference>
<evidence type="ECO:0000256" key="4">
    <source>
        <dbReference type="ARBA" id="ARBA00022692"/>
    </source>
</evidence>
<evidence type="ECO:0000256" key="8">
    <source>
        <dbReference type="ARBA" id="ARBA00023288"/>
    </source>
</evidence>
<dbReference type="EC" id="2.3.1.225" evidence="10"/>
<keyword evidence="3 10" id="KW-0808">Transferase</keyword>
<evidence type="ECO:0000256" key="6">
    <source>
        <dbReference type="ARBA" id="ARBA00023136"/>
    </source>
</evidence>
<dbReference type="GO" id="GO:0005794">
    <property type="term" value="C:Golgi apparatus"/>
    <property type="evidence" value="ECO:0007669"/>
    <property type="project" value="TreeGrafter"/>
</dbReference>
<keyword evidence="6 10" id="KW-0472">Membrane</keyword>